<evidence type="ECO:0000256" key="2">
    <source>
        <dbReference type="SAM" id="SignalP"/>
    </source>
</evidence>
<evidence type="ECO:0000313" key="5">
    <source>
        <dbReference type="Proteomes" id="UP000305109"/>
    </source>
</evidence>
<accession>A0ABY2RRK0</accession>
<protein>
    <recommendedName>
        <fullName evidence="3">SMP-30/Gluconolactonase/LRE-like region domain-containing protein</fullName>
    </recommendedName>
</protein>
<proteinExistence type="predicted"/>
<name>A0ABY2RRK0_9NOCA</name>
<dbReference type="Pfam" id="PF08450">
    <property type="entry name" value="SGL"/>
    <property type="match status" value="1"/>
</dbReference>
<dbReference type="EMBL" id="SUMD01000001">
    <property type="protein sequence ID" value="TJZ81703.1"/>
    <property type="molecule type" value="Genomic_DNA"/>
</dbReference>
<evidence type="ECO:0000256" key="1">
    <source>
        <dbReference type="SAM" id="MobiDB-lite"/>
    </source>
</evidence>
<evidence type="ECO:0000259" key="3">
    <source>
        <dbReference type="Pfam" id="PF08450"/>
    </source>
</evidence>
<reference evidence="4 5" key="1">
    <citation type="submission" date="2019-04" db="EMBL/GenBank/DDBJ databases">
        <title>Rhodococcus oryzae sp. nov., a novel actinomycete isolated from rhizosphere soil of rice (Oryza sativa L.).</title>
        <authorList>
            <person name="Li C."/>
        </authorList>
    </citation>
    <scope>NUCLEOTIDE SEQUENCE [LARGE SCALE GENOMIC DNA]</scope>
    <source>
        <strain evidence="4 5">NEAU-CX67</strain>
    </source>
</reference>
<organism evidence="4 5">
    <name type="scientific">Rhodococcus oryzae</name>
    <dbReference type="NCBI Taxonomy" id="2571143"/>
    <lineage>
        <taxon>Bacteria</taxon>
        <taxon>Bacillati</taxon>
        <taxon>Actinomycetota</taxon>
        <taxon>Actinomycetes</taxon>
        <taxon>Mycobacteriales</taxon>
        <taxon>Nocardiaceae</taxon>
        <taxon>Rhodococcus</taxon>
    </lineage>
</organism>
<comment type="caution">
    <text evidence="4">The sequence shown here is derived from an EMBL/GenBank/DDBJ whole genome shotgun (WGS) entry which is preliminary data.</text>
</comment>
<dbReference type="InterPro" id="IPR011042">
    <property type="entry name" value="6-blade_b-propeller_TolB-like"/>
</dbReference>
<dbReference type="Proteomes" id="UP000305109">
    <property type="component" value="Unassembled WGS sequence"/>
</dbReference>
<keyword evidence="2" id="KW-0732">Signal</keyword>
<feature type="domain" description="SMP-30/Gluconolactonase/LRE-like region" evidence="3">
    <location>
        <begin position="272"/>
        <end position="404"/>
    </location>
</feature>
<keyword evidence="5" id="KW-1185">Reference proteome</keyword>
<dbReference type="SUPFAM" id="SSF63829">
    <property type="entry name" value="Calcium-dependent phosphotriesterase"/>
    <property type="match status" value="1"/>
</dbReference>
<feature type="chain" id="PRO_5045345693" description="SMP-30/Gluconolactonase/LRE-like region domain-containing protein" evidence="2">
    <location>
        <begin position="30"/>
        <end position="418"/>
    </location>
</feature>
<sequence length="418" mass="40632">MGAMLLSRVAMVGALVATGAIVGAPIAVAQPAPVQPAPTPAEPAATTTPTVAPPFSLPGLTSPLPGVAAPTTTAAPVAPTTTAAPAVAPTTSAAPAAATPAATAAPTAAPVTSTPASSAAAPAAATTTPSATTTTAAAQSCTPWTASEVASGFGMLENLAFDGRGKMLLSEGTLFGDGAIRTLSPGGKTGTLVSDFTGPGGIVVNGDTILFTTGNNAMAGLSNSKNGTVESLDLDTGEQTTVAKGLTMPNGLAKLANGDLLVTRNLGSDQGLTRIPAAQPGTPASVRTDLGSANGLAVSADGATVYVGNTFDANTEIRELDATDLKGAVHTIKVAGSGSSNAGDDLTVGADGNIYMALNGAGKVVRVDPTTGSTCEIGSDLPLTSSVRFGSGPGWDPAALYTTSFDGSVHKLVPPKSS</sequence>
<feature type="region of interest" description="Disordered" evidence="1">
    <location>
        <begin position="32"/>
        <end position="73"/>
    </location>
</feature>
<evidence type="ECO:0000313" key="4">
    <source>
        <dbReference type="EMBL" id="TJZ81703.1"/>
    </source>
</evidence>
<gene>
    <name evidence="4" type="ORF">FCG67_00890</name>
</gene>
<dbReference type="Gene3D" id="2.120.10.30">
    <property type="entry name" value="TolB, C-terminal domain"/>
    <property type="match status" value="2"/>
</dbReference>
<dbReference type="InterPro" id="IPR013658">
    <property type="entry name" value="SGL"/>
</dbReference>
<feature type="signal peptide" evidence="2">
    <location>
        <begin position="1"/>
        <end position="29"/>
    </location>
</feature>